<evidence type="ECO:0000313" key="2">
    <source>
        <dbReference type="EMBL" id="MBY6278299.1"/>
    </source>
</evidence>
<dbReference type="AlphaFoldDB" id="A0A953LKG9"/>
<dbReference type="Proteomes" id="UP000732377">
    <property type="component" value="Unassembled WGS sequence"/>
</dbReference>
<accession>A0A953LKG9</accession>
<gene>
    <name evidence="2" type="ORF">CWE10_19450</name>
</gene>
<proteinExistence type="predicted"/>
<dbReference type="Pfam" id="PF13529">
    <property type="entry name" value="Peptidase_C39_2"/>
    <property type="match status" value="1"/>
</dbReference>
<name>A0A953LKG9_SYMTR</name>
<sequence length="317" mass="35170">MALYPCNAFAAGDHQGTRAGPEGLVGDGTWTAPEQEAAPFDWAVASWNGEGELIEVSLRVRVGDDWSPWFSFGRWSSTGERASVPDQVHPPFGRLETDTLLLDRPARAYQFRVTLRAAALRRLWLAAARKDERSGEPPHRDAWGVELDVPMRSQMVFPDGGNVWCSPVSLAMVMAYYGHVESIPGETVPGVYDAAYRGHGNWPFNTAYASTRGFRAYVDRFGSFAELERWIARGRPLIASVAYDRSWLPNAPIARTAGHILVVRGFTPEGDVIVNDPAAPSDPEVRRVYRRELFRRAWLDRSGVVYVLEPLSAPGGL</sequence>
<dbReference type="InterPro" id="IPR039563">
    <property type="entry name" value="Peptidase_C39_single_dom"/>
</dbReference>
<dbReference type="Gene3D" id="3.90.70.10">
    <property type="entry name" value="Cysteine proteinases"/>
    <property type="match status" value="1"/>
</dbReference>
<organism evidence="2 3">
    <name type="scientific">Symbiobacterium thermophilum</name>
    <dbReference type="NCBI Taxonomy" id="2734"/>
    <lineage>
        <taxon>Bacteria</taxon>
        <taxon>Bacillati</taxon>
        <taxon>Bacillota</taxon>
        <taxon>Clostridia</taxon>
        <taxon>Eubacteriales</taxon>
        <taxon>Symbiobacteriaceae</taxon>
        <taxon>Symbiobacterium</taxon>
    </lineage>
</organism>
<dbReference type="RefSeq" id="WP_273381728.1">
    <property type="nucleotide sequence ID" value="NZ_JACSIR010000046.1"/>
</dbReference>
<reference evidence="2" key="1">
    <citation type="submission" date="2017-11" db="EMBL/GenBank/DDBJ databases">
        <title>Three new genomes from thermophilic consortium.</title>
        <authorList>
            <person name="Quaggio R."/>
            <person name="Amgarten D."/>
            <person name="Setubal J.C."/>
        </authorList>
    </citation>
    <scope>NUCLEOTIDE SEQUENCE</scope>
    <source>
        <strain evidence="2">ZCTH01-B2</strain>
    </source>
</reference>
<evidence type="ECO:0000313" key="3">
    <source>
        <dbReference type="Proteomes" id="UP000732377"/>
    </source>
</evidence>
<protein>
    <submittedName>
        <fullName evidence="2">Peptidase C39</fullName>
    </submittedName>
</protein>
<dbReference type="InterPro" id="IPR039564">
    <property type="entry name" value="Peptidase_C39-like"/>
</dbReference>
<dbReference type="CDD" id="cd02549">
    <property type="entry name" value="Peptidase_C39A"/>
    <property type="match status" value="1"/>
</dbReference>
<evidence type="ECO:0000259" key="1">
    <source>
        <dbReference type="Pfam" id="PF13529"/>
    </source>
</evidence>
<feature type="domain" description="Peptidase C39-like" evidence="1">
    <location>
        <begin position="147"/>
        <end position="278"/>
    </location>
</feature>
<comment type="caution">
    <text evidence="2">The sequence shown here is derived from an EMBL/GenBank/DDBJ whole genome shotgun (WGS) entry which is preliminary data.</text>
</comment>
<dbReference type="EMBL" id="PIUK01000432">
    <property type="protein sequence ID" value="MBY6278299.1"/>
    <property type="molecule type" value="Genomic_DNA"/>
</dbReference>